<dbReference type="PANTHER" id="PTHR45833:SF1">
    <property type="entry name" value="METHIONINE SYNTHASE"/>
    <property type="match status" value="1"/>
</dbReference>
<keyword evidence="2" id="KW-0170">Cobalt</keyword>
<dbReference type="GO" id="GO:0046653">
    <property type="term" value="P:tetrahydrofolate metabolic process"/>
    <property type="evidence" value="ECO:0007669"/>
    <property type="project" value="TreeGrafter"/>
</dbReference>
<dbReference type="Pfam" id="PF02310">
    <property type="entry name" value="B12-binding"/>
    <property type="match status" value="1"/>
</dbReference>
<dbReference type="GO" id="GO:0031419">
    <property type="term" value="F:cobalamin binding"/>
    <property type="evidence" value="ECO:0007669"/>
    <property type="project" value="InterPro"/>
</dbReference>
<dbReference type="InterPro" id="IPR006158">
    <property type="entry name" value="Cobalamin-bd"/>
</dbReference>
<dbReference type="GO" id="GO:0005829">
    <property type="term" value="C:cytosol"/>
    <property type="evidence" value="ECO:0007669"/>
    <property type="project" value="TreeGrafter"/>
</dbReference>
<dbReference type="GO" id="GO:0008705">
    <property type="term" value="F:methionine synthase activity"/>
    <property type="evidence" value="ECO:0007669"/>
    <property type="project" value="TreeGrafter"/>
</dbReference>
<dbReference type="OrthoDB" id="9803687at2"/>
<dbReference type="SUPFAM" id="SSF52242">
    <property type="entry name" value="Cobalamin (vitamin B12)-binding domain"/>
    <property type="match status" value="1"/>
</dbReference>
<dbReference type="PROSITE" id="PS51332">
    <property type="entry name" value="B12_BINDING"/>
    <property type="match status" value="1"/>
</dbReference>
<reference evidence="4 5" key="1">
    <citation type="journal article" date="2009" name="Environ. Microbiol.">
        <title>Genome sequence of Desulfobacterium autotrophicum HRM2, a marine sulfate reducer oxidizing organic carbon completely to carbon dioxide.</title>
        <authorList>
            <person name="Strittmatter A.W."/>
            <person name="Liesegang H."/>
            <person name="Rabus R."/>
            <person name="Decker I."/>
            <person name="Amann J."/>
            <person name="Andres S."/>
            <person name="Henne A."/>
            <person name="Fricke W.F."/>
            <person name="Martinez-Arias R."/>
            <person name="Bartels D."/>
            <person name="Goesmann A."/>
            <person name="Krause L."/>
            <person name="Puehler A."/>
            <person name="Klenk H.P."/>
            <person name="Richter M."/>
            <person name="Schuler M."/>
            <person name="Gloeckner F.O."/>
            <person name="Meyerdierks A."/>
            <person name="Gottschalk G."/>
            <person name="Amann R."/>
        </authorList>
    </citation>
    <scope>NUCLEOTIDE SEQUENCE [LARGE SCALE GENOMIC DNA]</scope>
    <source>
        <strain evidence="5">ATCC 43914 / DSM 3382 / HRM2</strain>
    </source>
</reference>
<dbReference type="AlphaFoldDB" id="C0Q9G5"/>
<gene>
    <name evidence="4" type="ordered locus">HRM2_14200</name>
</gene>
<dbReference type="GO" id="GO:0050667">
    <property type="term" value="P:homocysteine metabolic process"/>
    <property type="evidence" value="ECO:0007669"/>
    <property type="project" value="TreeGrafter"/>
</dbReference>
<dbReference type="InterPro" id="IPR036724">
    <property type="entry name" value="Cobalamin-bd_sf"/>
</dbReference>
<accession>C0Q9G5</accession>
<proteinExistence type="predicted"/>
<evidence type="ECO:0000313" key="5">
    <source>
        <dbReference type="Proteomes" id="UP000000442"/>
    </source>
</evidence>
<protein>
    <submittedName>
        <fullName evidence="4">B12-dependent methionine synthase family protein</fullName>
    </submittedName>
</protein>
<sequence length="205" mass="22321">MKQTLSQLHEAIVSADSHKVDELMEQLNGDVDGRMLFDNCIEPSLNALCANIRLKKGAVPELLMGLTQVNRIAKIVDIQRGAGKRRKIIIGVVEGDIHDMGKNIIRDICKGYGHEVFDLGKDVSAESFAAVALEQNADVACLSTMMSTTLKAVENTVDRLKSARPSIRILLGGAFMNTDLAGKLNAHGYAKDASVIMSEIERVMQ</sequence>
<dbReference type="eggNOG" id="COG5012">
    <property type="taxonomic scope" value="Bacteria"/>
</dbReference>
<dbReference type="GO" id="GO:0046872">
    <property type="term" value="F:metal ion binding"/>
    <property type="evidence" value="ECO:0007669"/>
    <property type="project" value="UniProtKB-KW"/>
</dbReference>
<evidence type="ECO:0000256" key="1">
    <source>
        <dbReference type="ARBA" id="ARBA00022723"/>
    </source>
</evidence>
<evidence type="ECO:0000259" key="3">
    <source>
        <dbReference type="PROSITE" id="PS51332"/>
    </source>
</evidence>
<keyword evidence="5" id="KW-1185">Reference proteome</keyword>
<dbReference type="Gene3D" id="3.40.50.280">
    <property type="entry name" value="Cobalamin-binding domain"/>
    <property type="match status" value="1"/>
</dbReference>
<dbReference type="RefSeq" id="WP_015903316.1">
    <property type="nucleotide sequence ID" value="NC_012108.1"/>
</dbReference>
<dbReference type="STRING" id="177437.HRM2_14200"/>
<dbReference type="KEGG" id="dat:HRM2_14200"/>
<dbReference type="Proteomes" id="UP000000442">
    <property type="component" value="Chromosome"/>
</dbReference>
<dbReference type="HOGENOM" id="CLU_082102_1_0_7"/>
<organism evidence="4 5">
    <name type="scientific">Desulforapulum autotrophicum (strain ATCC 43914 / DSM 3382 / VKM B-1955 / HRM2)</name>
    <name type="common">Desulfobacterium autotrophicum</name>
    <dbReference type="NCBI Taxonomy" id="177437"/>
    <lineage>
        <taxon>Bacteria</taxon>
        <taxon>Pseudomonadati</taxon>
        <taxon>Thermodesulfobacteriota</taxon>
        <taxon>Desulfobacteria</taxon>
        <taxon>Desulfobacterales</taxon>
        <taxon>Desulfobacteraceae</taxon>
        <taxon>Desulforapulum</taxon>
    </lineage>
</organism>
<dbReference type="EMBL" id="CP001087">
    <property type="protein sequence ID" value="ACN14529.1"/>
    <property type="molecule type" value="Genomic_DNA"/>
</dbReference>
<name>C0Q9G5_DESAH</name>
<evidence type="ECO:0000256" key="2">
    <source>
        <dbReference type="ARBA" id="ARBA00023285"/>
    </source>
</evidence>
<keyword evidence="1" id="KW-0479">Metal-binding</keyword>
<feature type="domain" description="B12-binding" evidence="3">
    <location>
        <begin position="85"/>
        <end position="205"/>
    </location>
</feature>
<dbReference type="InterPro" id="IPR050554">
    <property type="entry name" value="Met_Synthase/Corrinoid"/>
</dbReference>
<dbReference type="PANTHER" id="PTHR45833">
    <property type="entry name" value="METHIONINE SYNTHASE"/>
    <property type="match status" value="1"/>
</dbReference>
<evidence type="ECO:0000313" key="4">
    <source>
        <dbReference type="EMBL" id="ACN14529.1"/>
    </source>
</evidence>